<keyword evidence="1" id="KW-0472">Membrane</keyword>
<keyword evidence="1" id="KW-0812">Transmembrane</keyword>
<feature type="transmembrane region" description="Helical" evidence="1">
    <location>
        <begin position="75"/>
        <end position="98"/>
    </location>
</feature>
<proteinExistence type="predicted"/>
<evidence type="ECO:0000313" key="2">
    <source>
        <dbReference type="EMBL" id="GHO46272.1"/>
    </source>
</evidence>
<accession>A0A8J3MRN1</accession>
<evidence type="ECO:0000313" key="3">
    <source>
        <dbReference type="Proteomes" id="UP000612362"/>
    </source>
</evidence>
<reference evidence="2" key="1">
    <citation type="submission" date="2020-10" db="EMBL/GenBank/DDBJ databases">
        <title>Taxonomic study of unclassified bacteria belonging to the class Ktedonobacteria.</title>
        <authorList>
            <person name="Yabe S."/>
            <person name="Wang C.M."/>
            <person name="Zheng Y."/>
            <person name="Sakai Y."/>
            <person name="Cavaletti L."/>
            <person name="Monciardini P."/>
            <person name="Donadio S."/>
        </authorList>
    </citation>
    <scope>NUCLEOTIDE SEQUENCE</scope>
    <source>
        <strain evidence="2">SOSP1-1</strain>
    </source>
</reference>
<dbReference type="Proteomes" id="UP000612362">
    <property type="component" value="Unassembled WGS sequence"/>
</dbReference>
<organism evidence="2 3">
    <name type="scientific">Ktedonospora formicarum</name>
    <dbReference type="NCBI Taxonomy" id="2778364"/>
    <lineage>
        <taxon>Bacteria</taxon>
        <taxon>Bacillati</taxon>
        <taxon>Chloroflexota</taxon>
        <taxon>Ktedonobacteria</taxon>
        <taxon>Ktedonobacterales</taxon>
        <taxon>Ktedonobacteraceae</taxon>
        <taxon>Ktedonospora</taxon>
    </lineage>
</organism>
<keyword evidence="1" id="KW-1133">Transmembrane helix</keyword>
<dbReference type="AlphaFoldDB" id="A0A8J3MRN1"/>
<sequence length="109" mass="11394">MGRRTDGLPIHRGAGVNAALITALGSYTSMAQELGLAAGVIGALVILWIALRFGATLMSKLKPSTLFIINKVNGALLLAIGLYLFANNFTAMVVRAAVLTLRQMGVLPA</sequence>
<feature type="transmembrane region" description="Helical" evidence="1">
    <location>
        <begin position="34"/>
        <end position="54"/>
    </location>
</feature>
<comment type="caution">
    <text evidence="2">The sequence shown here is derived from an EMBL/GenBank/DDBJ whole genome shotgun (WGS) entry which is preliminary data.</text>
</comment>
<evidence type="ECO:0000256" key="1">
    <source>
        <dbReference type="SAM" id="Phobius"/>
    </source>
</evidence>
<protein>
    <submittedName>
        <fullName evidence="2">Uncharacterized protein</fullName>
    </submittedName>
</protein>
<name>A0A8J3MRN1_9CHLR</name>
<keyword evidence="3" id="KW-1185">Reference proteome</keyword>
<dbReference type="EMBL" id="BNJF01000002">
    <property type="protein sequence ID" value="GHO46272.1"/>
    <property type="molecule type" value="Genomic_DNA"/>
</dbReference>
<gene>
    <name evidence="2" type="ORF">KSX_44350</name>
</gene>